<evidence type="ECO:0000313" key="2">
    <source>
        <dbReference type="EMBL" id="VEL35840.1"/>
    </source>
</evidence>
<evidence type="ECO:0000256" key="1">
    <source>
        <dbReference type="SAM" id="MobiDB-lite"/>
    </source>
</evidence>
<keyword evidence="3" id="KW-1185">Reference proteome</keyword>
<gene>
    <name evidence="2" type="ORF">PXEA_LOCUS29280</name>
</gene>
<dbReference type="AlphaFoldDB" id="A0A448XFX0"/>
<dbReference type="EMBL" id="CAAALY010250810">
    <property type="protein sequence ID" value="VEL35840.1"/>
    <property type="molecule type" value="Genomic_DNA"/>
</dbReference>
<name>A0A448XFX0_9PLAT</name>
<accession>A0A448XFX0</accession>
<organism evidence="2 3">
    <name type="scientific">Protopolystoma xenopodis</name>
    <dbReference type="NCBI Taxonomy" id="117903"/>
    <lineage>
        <taxon>Eukaryota</taxon>
        <taxon>Metazoa</taxon>
        <taxon>Spiralia</taxon>
        <taxon>Lophotrochozoa</taxon>
        <taxon>Platyhelminthes</taxon>
        <taxon>Monogenea</taxon>
        <taxon>Polyopisthocotylea</taxon>
        <taxon>Polystomatidea</taxon>
        <taxon>Polystomatidae</taxon>
        <taxon>Protopolystoma</taxon>
    </lineage>
</organism>
<sequence length="217" mass="23661">MHSFGLQLQPRPSLISGSSETRNRVVRVVANQVARLHSLTHQQPPVPPGHRAEVTCKRPVCSRCPFLANSHFRLGQTSWSGLTSSVGVHARGGHPVGLVSVVDGHWHSLRGRQRPPSNSIPLTGGVERPTSQMPIGQYWRPRHFESETLGVLTDPSSPTGKATRQLCPPLPETSAPDWLAGWLAGRGVDRSGRQSGRADLSHGDNPNAIGYKEKIYF</sequence>
<feature type="region of interest" description="Disordered" evidence="1">
    <location>
        <begin position="108"/>
        <end position="132"/>
    </location>
</feature>
<comment type="caution">
    <text evidence="2">The sequence shown here is derived from an EMBL/GenBank/DDBJ whole genome shotgun (WGS) entry which is preliminary data.</text>
</comment>
<feature type="region of interest" description="Disordered" evidence="1">
    <location>
        <begin position="1"/>
        <end position="20"/>
    </location>
</feature>
<evidence type="ECO:0000313" key="3">
    <source>
        <dbReference type="Proteomes" id="UP000784294"/>
    </source>
</evidence>
<reference evidence="2" key="1">
    <citation type="submission" date="2018-11" db="EMBL/GenBank/DDBJ databases">
        <authorList>
            <consortium name="Pathogen Informatics"/>
        </authorList>
    </citation>
    <scope>NUCLEOTIDE SEQUENCE</scope>
</reference>
<protein>
    <submittedName>
        <fullName evidence="2">Uncharacterized protein</fullName>
    </submittedName>
</protein>
<dbReference type="Proteomes" id="UP000784294">
    <property type="component" value="Unassembled WGS sequence"/>
</dbReference>
<proteinExistence type="predicted"/>